<evidence type="ECO:0000313" key="2">
    <source>
        <dbReference type="EMBL" id="WZN58863.1"/>
    </source>
</evidence>
<dbReference type="InterPro" id="IPR036770">
    <property type="entry name" value="Ankyrin_rpt-contain_sf"/>
</dbReference>
<sequence>MAGGAGSSSSAKRAKVDKAKEEEDPLVRRREELVLMDANMRANAIAKGKELEEGLVREAKEIAERLFREADEVAKRLKSPCEKSKRYGLRRKAKKEGERLVREAKEKGAIFESNRILRKMRQSFGQELRSVCAALEAKNEKLLRRLPSDLWKIINENLHKNLHQNDLLALAMTCRFFRDTTKGLSRKLETNLNPNRLLELQKSGKMASHSLSWFRWVCDTLEILPGRRPPKYRRVEGAVYEGNLVNYAAFQGSVEILRWLIKEKGWKLNRDTGWWAATGGSVKVLEYLRKKGYKFITTLHGERSCLHINCAARGGHLEAVEYFRRQDPDSPADECICDWAAREGRLEVLKCARAQDPPCPWTESICSWAASRGHLEILKFARGQDPPCPWDVRTCIYAAREGHLEVLKWARGQDPPCPWEDDICTSAAERGRLDVLMWLRDQDPPCPWDTDTTLGAAAGGHLEVLQWLLEQDPPCPWDRDRCSYAAEDFYAGDLFYWARFELHDCFCGYDVAKWIDWITEKIDLPNQRRFDGLTCREMYEYESDVSDSDFYSSHDSDSYISHDSDSYSDS</sequence>
<reference evidence="2 3" key="1">
    <citation type="submission" date="2024-03" db="EMBL/GenBank/DDBJ databases">
        <title>Complete genome sequence of the green alga Chloropicon roscoffensis RCC1871.</title>
        <authorList>
            <person name="Lemieux C."/>
            <person name="Pombert J.-F."/>
            <person name="Otis C."/>
            <person name="Turmel M."/>
        </authorList>
    </citation>
    <scope>NUCLEOTIDE SEQUENCE [LARGE SCALE GENOMIC DNA]</scope>
    <source>
        <strain evidence="2 3">RCC1871</strain>
    </source>
</reference>
<keyword evidence="3" id="KW-1185">Reference proteome</keyword>
<feature type="compositionally biased region" description="Basic and acidic residues" evidence="1">
    <location>
        <begin position="552"/>
        <end position="570"/>
    </location>
</feature>
<dbReference type="SUPFAM" id="SSF48403">
    <property type="entry name" value="Ankyrin repeat"/>
    <property type="match status" value="1"/>
</dbReference>
<dbReference type="PANTHER" id="PTHR46586">
    <property type="entry name" value="ANKYRIN REPEAT-CONTAINING PROTEIN"/>
    <property type="match status" value="1"/>
</dbReference>
<accession>A0AAX4NYF9</accession>
<evidence type="ECO:0000256" key="1">
    <source>
        <dbReference type="SAM" id="MobiDB-lite"/>
    </source>
</evidence>
<evidence type="ECO:0000313" key="3">
    <source>
        <dbReference type="Proteomes" id="UP001472866"/>
    </source>
</evidence>
<feature type="region of interest" description="Disordered" evidence="1">
    <location>
        <begin position="548"/>
        <end position="570"/>
    </location>
</feature>
<dbReference type="PANTHER" id="PTHR46586:SF3">
    <property type="entry name" value="ANKYRIN REPEAT-CONTAINING PROTEIN"/>
    <property type="match status" value="1"/>
</dbReference>
<feature type="compositionally biased region" description="Basic and acidic residues" evidence="1">
    <location>
        <begin position="14"/>
        <end position="25"/>
    </location>
</feature>
<protein>
    <submittedName>
        <fullName evidence="2">Ankyrin repeat protein</fullName>
    </submittedName>
</protein>
<proteinExistence type="predicted"/>
<feature type="region of interest" description="Disordered" evidence="1">
    <location>
        <begin position="1"/>
        <end position="25"/>
    </location>
</feature>
<dbReference type="Proteomes" id="UP001472866">
    <property type="component" value="Chromosome 01"/>
</dbReference>
<organism evidence="2 3">
    <name type="scientific">Chloropicon roscoffensis</name>
    <dbReference type="NCBI Taxonomy" id="1461544"/>
    <lineage>
        <taxon>Eukaryota</taxon>
        <taxon>Viridiplantae</taxon>
        <taxon>Chlorophyta</taxon>
        <taxon>Chloropicophyceae</taxon>
        <taxon>Chloropicales</taxon>
        <taxon>Chloropicaceae</taxon>
        <taxon>Chloropicon</taxon>
    </lineage>
</organism>
<dbReference type="AlphaFoldDB" id="A0AAX4NYF9"/>
<dbReference type="InterPro" id="IPR052050">
    <property type="entry name" value="SecEffector_AnkRepeat"/>
</dbReference>
<name>A0AAX4NYF9_9CHLO</name>
<dbReference type="EMBL" id="CP151501">
    <property type="protein sequence ID" value="WZN58863.1"/>
    <property type="molecule type" value="Genomic_DNA"/>
</dbReference>
<dbReference type="Gene3D" id="1.25.40.20">
    <property type="entry name" value="Ankyrin repeat-containing domain"/>
    <property type="match status" value="1"/>
</dbReference>
<gene>
    <name evidence="2" type="ORF">HKI87_01g03870</name>
</gene>